<dbReference type="Proteomes" id="UP000062833">
    <property type="component" value="Chromosome"/>
</dbReference>
<protein>
    <recommendedName>
        <fullName evidence="3">DUF1684 domain-containing protein</fullName>
    </recommendedName>
</protein>
<dbReference type="EMBL" id="CP012677">
    <property type="protein sequence ID" value="ALE91999.1"/>
    <property type="molecule type" value="Genomic_DNA"/>
</dbReference>
<evidence type="ECO:0000313" key="2">
    <source>
        <dbReference type="Proteomes" id="UP000062833"/>
    </source>
</evidence>
<dbReference type="PATRIC" id="fig|656366.3.peg.1296"/>
<dbReference type="PANTHER" id="PTHR41913">
    <property type="entry name" value="DUF1684 DOMAIN-CONTAINING PROTEIN"/>
    <property type="match status" value="1"/>
</dbReference>
<gene>
    <name evidence="1" type="ORF">AOC05_06070</name>
</gene>
<dbReference type="Pfam" id="PF07920">
    <property type="entry name" value="DUF1684"/>
    <property type="match status" value="1"/>
</dbReference>
<dbReference type="KEGG" id="aaq:AOC05_06070"/>
<reference evidence="2" key="1">
    <citation type="submission" date="2015-09" db="EMBL/GenBank/DDBJ databases">
        <title>Complete genome of Arthrobacter alpinus strain R3.8.</title>
        <authorList>
            <person name="See-Too W.S."/>
            <person name="Chan K.G."/>
        </authorList>
    </citation>
    <scope>NUCLEOTIDE SEQUENCE [LARGE SCALE GENOMIC DNA]</scope>
    <source>
        <strain evidence="2">R3.8</strain>
    </source>
</reference>
<dbReference type="OrthoDB" id="5493262at2"/>
<evidence type="ECO:0008006" key="3">
    <source>
        <dbReference type="Google" id="ProtNLM"/>
    </source>
</evidence>
<name>A0A0M3UG21_9MICC</name>
<sequence length="221" mass="23676">MTTNPAVQAADVADWRVRTFELYAGVRRTAQDHGAPEAHAFWVRGRNELFASHPASALTTAAKARFTGLQVADYNPDFRFECEPTAQGAGQQMLVQTGTDGTVPFEQLGTLEIPGIGSLALWALRSYGGGLFLPFRDASSGRSGGSYGGGRYLLDTVKGAHLGRNAGTIVVDFNFAYNPSCAYDEAWACPLPGPHNRLTTHIPVGEFYLPRLAGTPEAGND</sequence>
<proteinExistence type="predicted"/>
<dbReference type="PANTHER" id="PTHR41913:SF1">
    <property type="entry name" value="DUF1684 DOMAIN-CONTAINING PROTEIN"/>
    <property type="match status" value="1"/>
</dbReference>
<organism evidence="1 2">
    <name type="scientific">Arthrobacter alpinus</name>
    <dbReference type="NCBI Taxonomy" id="656366"/>
    <lineage>
        <taxon>Bacteria</taxon>
        <taxon>Bacillati</taxon>
        <taxon>Actinomycetota</taxon>
        <taxon>Actinomycetes</taxon>
        <taxon>Micrococcales</taxon>
        <taxon>Micrococcaceae</taxon>
        <taxon>Arthrobacter</taxon>
    </lineage>
</organism>
<accession>A0A0M3UG21</accession>
<keyword evidence="2" id="KW-1185">Reference proteome</keyword>
<evidence type="ECO:0000313" key="1">
    <source>
        <dbReference type="EMBL" id="ALE91999.1"/>
    </source>
</evidence>
<dbReference type="InterPro" id="IPR012467">
    <property type="entry name" value="DUF1684"/>
</dbReference>
<dbReference type="RefSeq" id="WP_062006465.1">
    <property type="nucleotide sequence ID" value="NZ_CP012677.1"/>
</dbReference>
<dbReference type="AlphaFoldDB" id="A0A0M3UG21"/>